<reference evidence="2 3" key="1">
    <citation type="submission" date="2019-03" db="EMBL/GenBank/DDBJ databases">
        <title>Draft genome sequences of novel Actinobacteria.</title>
        <authorList>
            <person name="Sahin N."/>
            <person name="Ay H."/>
            <person name="Saygin H."/>
        </authorList>
    </citation>
    <scope>NUCLEOTIDE SEQUENCE [LARGE SCALE GENOMIC DNA]</scope>
    <source>
        <strain evidence="2 3">CH32</strain>
    </source>
</reference>
<feature type="compositionally biased region" description="Basic residues" evidence="1">
    <location>
        <begin position="10"/>
        <end position="30"/>
    </location>
</feature>
<dbReference type="SUPFAM" id="SSF82607">
    <property type="entry name" value="YbaB-like"/>
    <property type="match status" value="1"/>
</dbReference>
<protein>
    <submittedName>
        <fullName evidence="2">YbaB/EbfC family DNA-binding protein</fullName>
    </submittedName>
</protein>
<dbReference type="InterPro" id="IPR036894">
    <property type="entry name" value="YbaB-like_sf"/>
</dbReference>
<evidence type="ECO:0000313" key="2">
    <source>
        <dbReference type="EMBL" id="TDD51793.1"/>
    </source>
</evidence>
<dbReference type="Pfam" id="PF02575">
    <property type="entry name" value="YbaB_DNA_bd"/>
    <property type="match status" value="1"/>
</dbReference>
<dbReference type="Proteomes" id="UP000295302">
    <property type="component" value="Unassembled WGS sequence"/>
</dbReference>
<keyword evidence="2" id="KW-0238">DNA-binding</keyword>
<dbReference type="OrthoDB" id="3515762at2"/>
<dbReference type="Gene3D" id="3.30.1310.10">
    <property type="entry name" value="Nucleoid-associated protein YbaB-like domain"/>
    <property type="match status" value="1"/>
</dbReference>
<feature type="region of interest" description="Disordered" evidence="1">
    <location>
        <begin position="1"/>
        <end position="58"/>
    </location>
</feature>
<accession>A0A4R4Z1Q8</accession>
<keyword evidence="3" id="KW-1185">Reference proteome</keyword>
<evidence type="ECO:0000256" key="1">
    <source>
        <dbReference type="SAM" id="MobiDB-lite"/>
    </source>
</evidence>
<gene>
    <name evidence="2" type="ORF">E1286_09790</name>
</gene>
<comment type="caution">
    <text evidence="2">The sequence shown here is derived from an EMBL/GenBank/DDBJ whole genome shotgun (WGS) entry which is preliminary data.</text>
</comment>
<proteinExistence type="predicted"/>
<dbReference type="GO" id="GO:0003677">
    <property type="term" value="F:DNA binding"/>
    <property type="evidence" value="ECO:0007669"/>
    <property type="project" value="UniProtKB-KW"/>
</dbReference>
<organism evidence="2 3">
    <name type="scientific">Nonomuraea terrae</name>
    <dbReference type="NCBI Taxonomy" id="2530383"/>
    <lineage>
        <taxon>Bacteria</taxon>
        <taxon>Bacillati</taxon>
        <taxon>Actinomycetota</taxon>
        <taxon>Actinomycetes</taxon>
        <taxon>Streptosporangiales</taxon>
        <taxon>Streptosporangiaceae</taxon>
        <taxon>Nonomuraea</taxon>
    </lineage>
</organism>
<name>A0A4R4Z1Q8_9ACTN</name>
<dbReference type="EMBL" id="SMKQ01000019">
    <property type="protein sequence ID" value="TDD51793.1"/>
    <property type="molecule type" value="Genomic_DNA"/>
</dbReference>
<dbReference type="InterPro" id="IPR004401">
    <property type="entry name" value="YbaB/EbfC"/>
</dbReference>
<dbReference type="AlphaFoldDB" id="A0A4R4Z1Q8"/>
<sequence length="196" mass="21408">MRCGSARARWAGRSRKCSRRPSGTPRRRPSRSWTAPWPTQPTCRRHRVRTSSASGSTRSPAIFAEPEVTRLFGPRRNPADISPEELARDAEQAERIRAWSERAQAALDEVTGTGEAAGGQVTATVAADGKVLQVVIGERAMRLGSLELAEEILAALRLAALDAARRTEELIRESLPGFDPADALAAFERLAATPWR</sequence>
<evidence type="ECO:0000313" key="3">
    <source>
        <dbReference type="Proteomes" id="UP000295302"/>
    </source>
</evidence>